<evidence type="ECO:0000313" key="5">
    <source>
        <dbReference type="EMBL" id="KAK2560953.1"/>
    </source>
</evidence>
<feature type="signal peptide" evidence="4">
    <location>
        <begin position="1"/>
        <end position="23"/>
    </location>
</feature>
<dbReference type="Gene3D" id="2.120.10.80">
    <property type="entry name" value="Kelch-type beta propeller"/>
    <property type="match status" value="2"/>
</dbReference>
<keyword evidence="6" id="KW-1185">Reference proteome</keyword>
<keyword evidence="1" id="KW-0880">Kelch repeat</keyword>
<dbReference type="Pfam" id="PF24681">
    <property type="entry name" value="Kelch_KLHDC2_KLHL20_DRC7"/>
    <property type="match status" value="1"/>
</dbReference>
<dbReference type="PANTHER" id="PTHR46093:SF18">
    <property type="entry name" value="FIBRONECTIN TYPE-III DOMAIN-CONTAINING PROTEIN"/>
    <property type="match status" value="1"/>
</dbReference>
<evidence type="ECO:0000256" key="2">
    <source>
        <dbReference type="ARBA" id="ARBA00022737"/>
    </source>
</evidence>
<keyword evidence="3" id="KW-0472">Membrane</keyword>
<accession>A0AAD9QGK8</accession>
<evidence type="ECO:0000313" key="6">
    <source>
        <dbReference type="Proteomes" id="UP001249851"/>
    </source>
</evidence>
<proteinExistence type="predicted"/>
<keyword evidence="3" id="KW-0812">Transmembrane</keyword>
<sequence length="485" mass="54418">MASQSLFSFVYIVFLSVQNLGNSDSLILKDSSEEIRGVWTWIGGSKQSNQKNVIDHNQQYPGSRNEASSWLDSNGTVWIFGGRGAESRKPLDELWSFDATRRQWHFHEFNKTLDTNEQKPPPPLGATSCSFGNKVILVSYLGAFIFRYDKNQWTALNNQTESPQPRSHAASWCDTNKGILFIFGGYSKQRLGDFWKLSLEEMKWTEIKVNTSVVPSSRSKASAWIHHWSGDLYMFGGSTNAGLSSEFWKFSLETSEWMKVSGTTGQDKCAGKYGKQGLPSSTNHPGCREGAASWIYKGHLCLFGGSGFDNFSRGIFALPDLLSDFWVYNTSVSHWVWIGGLSRGEGIPFFGEKGKQDVHAIPGPREGATSFSIGETLWLFGGSGHDVKQHDGFLNDLWMWEQITSHTPGDTIHVSFGFRVLIAIFILILALVGTIITCYSKECRFFHLKRGLRPVVKYKPVEVEMIQVAQPELHAPLEEPANRNL</sequence>
<evidence type="ECO:0000256" key="3">
    <source>
        <dbReference type="SAM" id="Phobius"/>
    </source>
</evidence>
<keyword evidence="4" id="KW-0732">Signal</keyword>
<comment type="caution">
    <text evidence="5">The sequence shown here is derived from an EMBL/GenBank/DDBJ whole genome shotgun (WGS) entry which is preliminary data.</text>
</comment>
<name>A0AAD9QGK8_ACRCE</name>
<feature type="chain" id="PRO_5042142711" evidence="4">
    <location>
        <begin position="24"/>
        <end position="485"/>
    </location>
</feature>
<dbReference type="InterPro" id="IPR015915">
    <property type="entry name" value="Kelch-typ_b-propeller"/>
</dbReference>
<dbReference type="Proteomes" id="UP001249851">
    <property type="component" value="Unassembled WGS sequence"/>
</dbReference>
<gene>
    <name evidence="5" type="ORF">P5673_016072</name>
</gene>
<reference evidence="5" key="1">
    <citation type="journal article" date="2023" name="G3 (Bethesda)">
        <title>Whole genome assembly and annotation of the endangered Caribbean coral Acropora cervicornis.</title>
        <authorList>
            <person name="Selwyn J.D."/>
            <person name="Vollmer S.V."/>
        </authorList>
    </citation>
    <scope>NUCLEOTIDE SEQUENCE</scope>
    <source>
        <strain evidence="5">K2</strain>
    </source>
</reference>
<evidence type="ECO:0000256" key="4">
    <source>
        <dbReference type="SAM" id="SignalP"/>
    </source>
</evidence>
<reference evidence="5" key="2">
    <citation type="journal article" date="2023" name="Science">
        <title>Genomic signatures of disease resistance in endangered staghorn corals.</title>
        <authorList>
            <person name="Vollmer S.V."/>
            <person name="Selwyn J.D."/>
            <person name="Despard B.A."/>
            <person name="Roesel C.L."/>
        </authorList>
    </citation>
    <scope>NUCLEOTIDE SEQUENCE</scope>
    <source>
        <strain evidence="5">K2</strain>
    </source>
</reference>
<evidence type="ECO:0000256" key="1">
    <source>
        <dbReference type="ARBA" id="ARBA00022441"/>
    </source>
</evidence>
<keyword evidence="2" id="KW-0677">Repeat</keyword>
<dbReference type="SUPFAM" id="SSF117281">
    <property type="entry name" value="Kelch motif"/>
    <property type="match status" value="2"/>
</dbReference>
<protein>
    <submittedName>
        <fullName evidence="5">Protein GLUTELIN ACCUMULATION 3</fullName>
    </submittedName>
</protein>
<dbReference type="EMBL" id="JARQWQ010000034">
    <property type="protein sequence ID" value="KAK2560953.1"/>
    <property type="molecule type" value="Genomic_DNA"/>
</dbReference>
<organism evidence="5 6">
    <name type="scientific">Acropora cervicornis</name>
    <name type="common">Staghorn coral</name>
    <dbReference type="NCBI Taxonomy" id="6130"/>
    <lineage>
        <taxon>Eukaryota</taxon>
        <taxon>Metazoa</taxon>
        <taxon>Cnidaria</taxon>
        <taxon>Anthozoa</taxon>
        <taxon>Hexacorallia</taxon>
        <taxon>Scleractinia</taxon>
        <taxon>Astrocoeniina</taxon>
        <taxon>Acroporidae</taxon>
        <taxon>Acropora</taxon>
    </lineage>
</organism>
<feature type="transmembrane region" description="Helical" evidence="3">
    <location>
        <begin position="416"/>
        <end position="440"/>
    </location>
</feature>
<dbReference type="AlphaFoldDB" id="A0AAD9QGK8"/>
<dbReference type="PANTHER" id="PTHR46093">
    <property type="entry name" value="ACYL-COA-BINDING DOMAIN-CONTAINING PROTEIN 5"/>
    <property type="match status" value="1"/>
</dbReference>
<keyword evidence="3" id="KW-1133">Transmembrane helix</keyword>